<dbReference type="AlphaFoldDB" id="A0A2H5F211"/>
<protein>
    <submittedName>
        <fullName evidence="1">Uncharacterized protein</fullName>
    </submittedName>
</protein>
<organism evidence="1 2">
    <name type="scientific">Paracoccus zhejiangensis</name>
    <dbReference type="NCBI Taxonomy" id="1077935"/>
    <lineage>
        <taxon>Bacteria</taxon>
        <taxon>Pseudomonadati</taxon>
        <taxon>Pseudomonadota</taxon>
        <taxon>Alphaproteobacteria</taxon>
        <taxon>Rhodobacterales</taxon>
        <taxon>Paracoccaceae</taxon>
        <taxon>Paracoccus</taxon>
    </lineage>
</organism>
<dbReference type="Proteomes" id="UP000234530">
    <property type="component" value="Chromosome"/>
</dbReference>
<dbReference type="KEGG" id="pzh:CX676_16740"/>
<sequence length="174" mass="19000">MTPLCQGAQAGSGFDGALAYIQSAQGYLTGRVDSSDPDQCPESALGQFLLAKDDPDALEKYYTQRLEQRDAMPSVEARYGWDVETLLQINLECDADQDCARERILALIEAGLKPSHGLVFCGFDSAPSPEAEEVDRLAEFGRPQSLPFICDELLQGSGVSDGWMTAYADYFDGR</sequence>
<evidence type="ECO:0000313" key="2">
    <source>
        <dbReference type="Proteomes" id="UP000234530"/>
    </source>
</evidence>
<dbReference type="EMBL" id="CP025430">
    <property type="protein sequence ID" value="AUH65591.1"/>
    <property type="molecule type" value="Genomic_DNA"/>
</dbReference>
<gene>
    <name evidence="1" type="ORF">CX676_16740</name>
</gene>
<evidence type="ECO:0000313" key="1">
    <source>
        <dbReference type="EMBL" id="AUH65591.1"/>
    </source>
</evidence>
<name>A0A2H5F211_9RHOB</name>
<keyword evidence="2" id="KW-1185">Reference proteome</keyword>
<proteinExistence type="predicted"/>
<reference evidence="1 2" key="1">
    <citation type="journal article" date="2013" name="Antonie Van Leeuwenhoek">
        <title>Paracoccus zhejiangensis sp. nov., isolated from activated sludge in wastewater-treatment system.</title>
        <authorList>
            <person name="Wu Z.G."/>
            <person name="Zhang D.F."/>
            <person name="Liu Y.L."/>
            <person name="Wang F."/>
            <person name="Jiang X."/>
            <person name="Li C."/>
            <person name="Li S.P."/>
            <person name="Hong Q."/>
            <person name="Li W.J."/>
        </authorList>
    </citation>
    <scope>NUCLEOTIDE SEQUENCE [LARGE SCALE GENOMIC DNA]</scope>
    <source>
        <strain evidence="1 2">J6</strain>
    </source>
</reference>
<accession>A0A2H5F211</accession>